<dbReference type="EMBL" id="JACHFF010000002">
    <property type="protein sequence ID" value="MBB6423705.1"/>
    <property type="molecule type" value="Genomic_DNA"/>
</dbReference>
<evidence type="ECO:0000313" key="2">
    <source>
        <dbReference type="EMBL" id="CAD2071024.1"/>
    </source>
</evidence>
<evidence type="ECO:0000313" key="3">
    <source>
        <dbReference type="EMBL" id="MBB6423705.1"/>
    </source>
</evidence>
<feature type="signal peptide" evidence="1">
    <location>
        <begin position="1"/>
        <end position="27"/>
    </location>
</feature>
<dbReference type="Proteomes" id="UP000534001">
    <property type="component" value="Unassembled WGS sequence"/>
</dbReference>
<protein>
    <submittedName>
        <fullName evidence="2">Uncharacterized protein</fullName>
    </submittedName>
</protein>
<evidence type="ECO:0000313" key="5">
    <source>
        <dbReference type="Proteomes" id="UP000545588"/>
    </source>
</evidence>
<dbReference type="RefSeq" id="WP_268884148.1">
    <property type="nucleotide sequence ID" value="NZ_CAJEWA010000004.1"/>
</dbReference>
<reference evidence="3 5" key="2">
    <citation type="submission" date="2020-08" db="EMBL/GenBank/DDBJ databases">
        <title>Genomic Encyclopedia of Type Strains, Phase IV (KMG-IV): sequencing the most valuable type-strain genomes for metagenomic binning, comparative biology and taxonomic classification.</title>
        <authorList>
            <person name="Goeker M."/>
        </authorList>
    </citation>
    <scope>NUCLEOTIDE SEQUENCE [LARGE SCALE GENOMIC DNA]</scope>
    <source>
        <strain evidence="3 5">DSM 22419</strain>
    </source>
</reference>
<dbReference type="EMBL" id="CAJEWA010000004">
    <property type="protein sequence ID" value="CAD2071024.1"/>
    <property type="molecule type" value="Genomic_DNA"/>
</dbReference>
<reference evidence="2 4" key="1">
    <citation type="submission" date="2020-07" db="EMBL/GenBank/DDBJ databases">
        <authorList>
            <person name="Criscuolo A."/>
        </authorList>
    </citation>
    <scope>NUCLEOTIDE SEQUENCE [LARGE SCALE GENOMIC DNA]</scope>
    <source>
        <strain evidence="2">CIP111751</strain>
    </source>
</reference>
<accession>A0A6V7R1W0</accession>
<sequence>MKSIFKKTLLSLGLIVLLFFSNTAADAGEFSGHSLNDCHISVF</sequence>
<evidence type="ECO:0000256" key="1">
    <source>
        <dbReference type="SAM" id="SignalP"/>
    </source>
</evidence>
<keyword evidence="5" id="KW-1185">Reference proteome</keyword>
<keyword evidence="1" id="KW-0732">Signal</keyword>
<dbReference type="AlphaFoldDB" id="A0A6V7R1W0"/>
<gene>
    <name evidence="3" type="ORF">HNR41_001677</name>
    <name evidence="2" type="ORF">JEOCOQ751_00103</name>
</gene>
<dbReference type="Proteomes" id="UP000545588">
    <property type="component" value="Unassembled WGS sequence"/>
</dbReference>
<proteinExistence type="predicted"/>
<name>A0A6V7R1W0_9STAP</name>
<evidence type="ECO:0000313" key="4">
    <source>
        <dbReference type="Proteomes" id="UP000534001"/>
    </source>
</evidence>
<comment type="caution">
    <text evidence="2">The sequence shown here is derived from an EMBL/GenBank/DDBJ whole genome shotgun (WGS) entry which is preliminary data.</text>
</comment>
<organism evidence="2 4">
    <name type="scientific">Jeotgalicoccus coquinae</name>
    <dbReference type="NCBI Taxonomy" id="709509"/>
    <lineage>
        <taxon>Bacteria</taxon>
        <taxon>Bacillati</taxon>
        <taxon>Bacillota</taxon>
        <taxon>Bacilli</taxon>
        <taxon>Bacillales</taxon>
        <taxon>Staphylococcaceae</taxon>
        <taxon>Jeotgalicoccus</taxon>
    </lineage>
</organism>
<feature type="chain" id="PRO_5028018518" evidence="1">
    <location>
        <begin position="28"/>
        <end position="43"/>
    </location>
</feature>